<dbReference type="AlphaFoldDB" id="A0A068TSS0"/>
<name>A0A068TSS0_COFCA</name>
<dbReference type="Gramene" id="CDO99340">
    <property type="protein sequence ID" value="CDO99340"/>
    <property type="gene ID" value="GSCOC_T00026463001"/>
</dbReference>
<dbReference type="Pfam" id="PF03140">
    <property type="entry name" value="DUF247"/>
    <property type="match status" value="2"/>
</dbReference>
<organism evidence="2 3">
    <name type="scientific">Coffea canephora</name>
    <name type="common">Robusta coffee</name>
    <dbReference type="NCBI Taxonomy" id="49390"/>
    <lineage>
        <taxon>Eukaryota</taxon>
        <taxon>Viridiplantae</taxon>
        <taxon>Streptophyta</taxon>
        <taxon>Embryophyta</taxon>
        <taxon>Tracheophyta</taxon>
        <taxon>Spermatophyta</taxon>
        <taxon>Magnoliopsida</taxon>
        <taxon>eudicotyledons</taxon>
        <taxon>Gunneridae</taxon>
        <taxon>Pentapetalae</taxon>
        <taxon>asterids</taxon>
        <taxon>lamiids</taxon>
        <taxon>Gentianales</taxon>
        <taxon>Rubiaceae</taxon>
        <taxon>Ixoroideae</taxon>
        <taxon>Gardenieae complex</taxon>
        <taxon>Bertiereae - Coffeeae clade</taxon>
        <taxon>Coffeeae</taxon>
        <taxon>Coffea</taxon>
    </lineage>
</organism>
<dbReference type="STRING" id="49390.A0A068TSS0"/>
<keyword evidence="1" id="KW-1133">Transmembrane helix</keyword>
<keyword evidence="1" id="KW-0812">Transmembrane</keyword>
<reference evidence="3" key="1">
    <citation type="journal article" date="2014" name="Science">
        <title>The coffee genome provides insight into the convergent evolution of caffeine biosynthesis.</title>
        <authorList>
            <person name="Denoeud F."/>
            <person name="Carretero-Paulet L."/>
            <person name="Dereeper A."/>
            <person name="Droc G."/>
            <person name="Guyot R."/>
            <person name="Pietrella M."/>
            <person name="Zheng C."/>
            <person name="Alberti A."/>
            <person name="Anthony F."/>
            <person name="Aprea G."/>
            <person name="Aury J.M."/>
            <person name="Bento P."/>
            <person name="Bernard M."/>
            <person name="Bocs S."/>
            <person name="Campa C."/>
            <person name="Cenci A."/>
            <person name="Combes M.C."/>
            <person name="Crouzillat D."/>
            <person name="Da Silva C."/>
            <person name="Daddiego L."/>
            <person name="De Bellis F."/>
            <person name="Dussert S."/>
            <person name="Garsmeur O."/>
            <person name="Gayraud T."/>
            <person name="Guignon V."/>
            <person name="Jahn K."/>
            <person name="Jamilloux V."/>
            <person name="Joet T."/>
            <person name="Labadie K."/>
            <person name="Lan T."/>
            <person name="Leclercq J."/>
            <person name="Lepelley M."/>
            <person name="Leroy T."/>
            <person name="Li L.T."/>
            <person name="Librado P."/>
            <person name="Lopez L."/>
            <person name="Munoz A."/>
            <person name="Noel B."/>
            <person name="Pallavicini A."/>
            <person name="Perrotta G."/>
            <person name="Poncet V."/>
            <person name="Pot D."/>
            <person name="Priyono X."/>
            <person name="Rigoreau M."/>
            <person name="Rouard M."/>
            <person name="Rozas J."/>
            <person name="Tranchant-Dubreuil C."/>
            <person name="VanBuren R."/>
            <person name="Zhang Q."/>
            <person name="Andrade A.C."/>
            <person name="Argout X."/>
            <person name="Bertrand B."/>
            <person name="de Kochko A."/>
            <person name="Graziosi G."/>
            <person name="Henry R.J."/>
            <person name="Jayarama X."/>
            <person name="Ming R."/>
            <person name="Nagai C."/>
            <person name="Rounsley S."/>
            <person name="Sankoff D."/>
            <person name="Giuliano G."/>
            <person name="Albert V.A."/>
            <person name="Wincker P."/>
            <person name="Lashermes P."/>
        </authorList>
    </citation>
    <scope>NUCLEOTIDE SEQUENCE [LARGE SCALE GENOMIC DNA]</scope>
    <source>
        <strain evidence="3">cv. DH200-94</strain>
    </source>
</reference>
<dbReference type="Proteomes" id="UP000295252">
    <property type="component" value="Chromosome V"/>
</dbReference>
<dbReference type="EMBL" id="HG739087">
    <property type="protein sequence ID" value="CDO99340.1"/>
    <property type="molecule type" value="Genomic_DNA"/>
</dbReference>
<accession>A0A068TSS0</accession>
<protein>
    <submittedName>
        <fullName evidence="2">Uncharacterized protein</fullName>
    </submittedName>
</protein>
<sequence length="390" mass="45930">MSRIDQEPSIFKIHGQLRSENEEAYEPQVVSIGPYHRGKPKLKEMEKHKLSYFNELLRRRGESSVKYIIALADLQDQARRCYAEEINLSNDDFVEMLCVDGCFVIEFLRKRIHPELRLENDPIFQMLWLRPTTVHDLILFENQLPFFVLQKLFDMTKSSRSEEENLIALHVFWNMPNPGLNSHSPIFEQYKPVHLLGLMHKILSASFSETLSSTTNSNQDSKSLFHITFENGVLKIPHLYVGDQTESFFRNLIAYEQYMSNPIETWMCITDYIFFIDFLIDSPSDVETLRRHDIIVNWLGSDEALSTMFNKLCKQVHIGGRFSYARIFDDVDKYSRKRWHIWRAYLPLEILVRKYFNNPWSFIAFLAACALLLLTTVQAIFSILQYTKQK</sequence>
<keyword evidence="1" id="KW-0472">Membrane</keyword>
<keyword evidence="3" id="KW-1185">Reference proteome</keyword>
<evidence type="ECO:0000313" key="2">
    <source>
        <dbReference type="EMBL" id="CDO99340.1"/>
    </source>
</evidence>
<feature type="transmembrane region" description="Helical" evidence="1">
    <location>
        <begin position="360"/>
        <end position="384"/>
    </location>
</feature>
<dbReference type="InterPro" id="IPR004158">
    <property type="entry name" value="DUF247_pln"/>
</dbReference>
<dbReference type="PANTHER" id="PTHR31170">
    <property type="entry name" value="BNAC04G53230D PROTEIN"/>
    <property type="match status" value="1"/>
</dbReference>
<dbReference type="OrthoDB" id="591587at2759"/>
<gene>
    <name evidence="2" type="ORF">GSCOC_T00026463001</name>
</gene>
<dbReference type="PhylomeDB" id="A0A068TSS0"/>
<dbReference type="InParanoid" id="A0A068TSS0"/>
<evidence type="ECO:0000256" key="1">
    <source>
        <dbReference type="SAM" id="Phobius"/>
    </source>
</evidence>
<proteinExistence type="predicted"/>
<evidence type="ECO:0000313" key="3">
    <source>
        <dbReference type="Proteomes" id="UP000295252"/>
    </source>
</evidence>
<dbReference type="PANTHER" id="PTHR31170:SF17">
    <property type="match status" value="1"/>
</dbReference>
<dbReference type="OMA" id="NIWMANL"/>